<dbReference type="NCBIfam" id="TIGR01409">
    <property type="entry name" value="TAT_signal_seq"/>
    <property type="match status" value="1"/>
</dbReference>
<protein>
    <submittedName>
        <fullName evidence="1">Twin-arginine translocation signal domain-containing protein</fullName>
    </submittedName>
</protein>
<accession>A0ABV0FJS4</accession>
<dbReference type="InterPro" id="IPR019546">
    <property type="entry name" value="TAT_signal_bac_arc"/>
</dbReference>
<dbReference type="PROSITE" id="PS51318">
    <property type="entry name" value="TAT"/>
    <property type="match status" value="1"/>
</dbReference>
<proteinExistence type="predicted"/>
<comment type="caution">
    <text evidence="1">The sequence shown here is derived from an EMBL/GenBank/DDBJ whole genome shotgun (WGS) entry which is preliminary data.</text>
</comment>
<dbReference type="InterPro" id="IPR006311">
    <property type="entry name" value="TAT_signal"/>
</dbReference>
<evidence type="ECO:0000313" key="2">
    <source>
        <dbReference type="Proteomes" id="UP001455709"/>
    </source>
</evidence>
<name>A0ABV0FJS4_9NEIS</name>
<sequence length="180" mass="19367">MAAETDAALMASRRQFLQAGALGSAALLLAGYWAAPTADPRPAAGGKLEWLTPLDAQIVSALAPVLLGLPGVPASAVAAGVDRAVAGLPSATQREVRQLFDLLGNRWARRWLAGVRSPWQLATSLELTQFLQRWRESRFALQCSAYQGLHRLIHAGWYGNPASWPALGYRQPAAVMEMLP</sequence>
<gene>
    <name evidence="1" type="ORF">ABGV49_20310</name>
</gene>
<dbReference type="RefSeq" id="WP_231154201.1">
    <property type="nucleotide sequence ID" value="NZ_JAJNRT010000018.1"/>
</dbReference>
<organism evidence="1 2">
    <name type="scientific">Chromobacterium vaccinii</name>
    <dbReference type="NCBI Taxonomy" id="1108595"/>
    <lineage>
        <taxon>Bacteria</taxon>
        <taxon>Pseudomonadati</taxon>
        <taxon>Pseudomonadota</taxon>
        <taxon>Betaproteobacteria</taxon>
        <taxon>Neisseriales</taxon>
        <taxon>Chromobacteriaceae</taxon>
        <taxon>Chromobacterium</taxon>
    </lineage>
</organism>
<dbReference type="EMBL" id="JBDOJC010000001">
    <property type="protein sequence ID" value="MEO2219402.1"/>
    <property type="molecule type" value="Genomic_DNA"/>
</dbReference>
<reference evidence="1 2" key="1">
    <citation type="submission" date="2024-05" db="EMBL/GenBank/DDBJ databases">
        <authorList>
            <person name="De Oliveira J.P."/>
            <person name="Noriler S.A."/>
            <person name="De Oliveira A.G."/>
            <person name="Sipoli D.S."/>
        </authorList>
    </citation>
    <scope>NUCLEOTIDE SEQUENCE [LARGE SCALE GENOMIC DNA]</scope>
    <source>
        <strain evidence="1 2">LABIM189</strain>
    </source>
</reference>
<evidence type="ECO:0000313" key="1">
    <source>
        <dbReference type="EMBL" id="MEO2219402.1"/>
    </source>
</evidence>
<keyword evidence="2" id="KW-1185">Reference proteome</keyword>
<dbReference type="Proteomes" id="UP001455709">
    <property type="component" value="Unassembled WGS sequence"/>
</dbReference>